<dbReference type="GO" id="GO:0008652">
    <property type="term" value="P:amino acid biosynthetic process"/>
    <property type="evidence" value="ECO:0007669"/>
    <property type="project" value="UniProtKB-KW"/>
</dbReference>
<keyword evidence="9" id="KW-0175">Coiled coil</keyword>
<dbReference type="PANTHER" id="PTHR21145">
    <property type="entry name" value="CHORISMATE MUTASE"/>
    <property type="match status" value="1"/>
</dbReference>
<evidence type="ECO:0000256" key="3">
    <source>
        <dbReference type="ARBA" id="ARBA00004817"/>
    </source>
</evidence>
<dbReference type="GO" id="GO:0009073">
    <property type="term" value="P:aromatic amino acid family biosynthetic process"/>
    <property type="evidence" value="ECO:0007669"/>
    <property type="project" value="UniProtKB-KW"/>
</dbReference>
<dbReference type="PANTHER" id="PTHR21145:SF12">
    <property type="entry name" value="CHORISMATE MUTASE"/>
    <property type="match status" value="1"/>
</dbReference>
<dbReference type="Proteomes" id="UP001428341">
    <property type="component" value="Unassembled WGS sequence"/>
</dbReference>
<comment type="caution">
    <text evidence="11">The sequence shown here is derived from an EMBL/GenBank/DDBJ whole genome shotgun (WGS) entry which is preliminary data.</text>
</comment>
<reference evidence="11 12" key="1">
    <citation type="submission" date="2024-05" db="EMBL/GenBank/DDBJ databases">
        <title>Haplotype-resolved chromosome-level genome assembly of Huyou (Citrus changshanensis).</title>
        <authorList>
            <person name="Miao C."/>
            <person name="Chen W."/>
            <person name="Wu Y."/>
            <person name="Wang L."/>
            <person name="Zhao S."/>
            <person name="Grierson D."/>
            <person name="Xu C."/>
            <person name="Chen K."/>
        </authorList>
    </citation>
    <scope>NUCLEOTIDE SEQUENCE [LARGE SCALE GENOMIC DNA]</scope>
    <source>
        <strain evidence="11">01-14</strain>
        <tissue evidence="11">Leaf</tissue>
    </source>
</reference>
<dbReference type="Gene3D" id="1.10.590.10">
    <property type="entry name" value="Chorismate mutase, AroQ class superfamily, eukaryotic"/>
    <property type="match status" value="1"/>
</dbReference>
<dbReference type="AlphaFoldDB" id="A0AAP0MIN0"/>
<evidence type="ECO:0000259" key="10">
    <source>
        <dbReference type="Pfam" id="PF01817"/>
    </source>
</evidence>
<comment type="catalytic activity">
    <reaction evidence="1">
        <text>chorismate = prephenate</text>
        <dbReference type="Rhea" id="RHEA:13897"/>
        <dbReference type="ChEBI" id="CHEBI:29748"/>
        <dbReference type="ChEBI" id="CHEBI:29934"/>
        <dbReference type="EC" id="5.4.99.5"/>
    </reaction>
</comment>
<dbReference type="InterPro" id="IPR008238">
    <property type="entry name" value="Chorismate_mutase_AroQ_euk"/>
</dbReference>
<dbReference type="FunFam" id="1.10.590.10:FF:000001">
    <property type="entry name" value="Chorismate mutase"/>
    <property type="match status" value="1"/>
</dbReference>
<proteinExistence type="predicted"/>
<keyword evidence="7" id="KW-0057">Aromatic amino acid biosynthesis</keyword>
<dbReference type="GO" id="GO:1901747">
    <property type="term" value="P:prephenate(2-) biosynthetic process"/>
    <property type="evidence" value="ECO:0007669"/>
    <property type="project" value="UniProtKB-ARBA"/>
</dbReference>
<dbReference type="EC" id="5.4.99.5" evidence="4"/>
<feature type="coiled-coil region" evidence="9">
    <location>
        <begin position="317"/>
        <end position="344"/>
    </location>
</feature>
<dbReference type="GO" id="GO:0005737">
    <property type="term" value="C:cytoplasm"/>
    <property type="evidence" value="ECO:0007669"/>
    <property type="project" value="UniProtKB-SubCell"/>
</dbReference>
<comment type="pathway">
    <text evidence="3">Metabolic intermediate biosynthesis; prephenate biosynthesis; prephenate from chorismate: step 1/1.</text>
</comment>
<dbReference type="GO" id="GO:0046417">
    <property type="term" value="P:chorismate metabolic process"/>
    <property type="evidence" value="ECO:0007669"/>
    <property type="project" value="InterPro"/>
</dbReference>
<evidence type="ECO:0000256" key="2">
    <source>
        <dbReference type="ARBA" id="ARBA00004496"/>
    </source>
</evidence>
<feature type="domain" description="Chorismate mutase" evidence="10">
    <location>
        <begin position="596"/>
        <end position="707"/>
    </location>
</feature>
<accession>A0AAP0MIN0</accession>
<evidence type="ECO:0000256" key="7">
    <source>
        <dbReference type="ARBA" id="ARBA00023141"/>
    </source>
</evidence>
<evidence type="ECO:0000256" key="6">
    <source>
        <dbReference type="ARBA" id="ARBA00022605"/>
    </source>
</evidence>
<dbReference type="NCBIfam" id="TIGR01802">
    <property type="entry name" value="CM_pl-yst"/>
    <property type="match status" value="1"/>
</dbReference>
<evidence type="ECO:0000313" key="11">
    <source>
        <dbReference type="EMBL" id="KAK9207816.1"/>
    </source>
</evidence>
<keyword evidence="12" id="KW-1185">Reference proteome</keyword>
<dbReference type="EMBL" id="JBCGBO010000004">
    <property type="protein sequence ID" value="KAK9207816.1"/>
    <property type="molecule type" value="Genomic_DNA"/>
</dbReference>
<keyword evidence="8" id="KW-0413">Isomerase</keyword>
<keyword evidence="6" id="KW-0028">Amino-acid biosynthesis</keyword>
<feature type="coiled-coil region" evidence="9">
    <location>
        <begin position="207"/>
        <end position="234"/>
    </location>
</feature>
<name>A0AAP0MIN0_9ROSI</name>
<protein>
    <recommendedName>
        <fullName evidence="4">chorismate mutase</fullName>
        <ecNumber evidence="4">5.4.99.5</ecNumber>
    </recommendedName>
</protein>
<sequence>MNNNNSSLLKSSSSAAPPLRIADVLLLHLDDDDQEEQVDGAVFPFSLVMDGCRRRRREAGGVVSRWLTCFRRPEDQHDDDRDDVINGRDLSSVVAHNDRSGPSGGCRCQRESSFNVGVGCSLLYLIAANKAELDKMMDLRTQMQVLLQNFKEELQVRNASEEGTGSNCHRSSQNLAISHVQPESSTTAIMTFDQSLKCDTPKDVECLEGIDQLQAELEAELERLQLHLEKEKLLQHPEQRSVEAVMEMLVFCATAFVRKSCFFSNLVTLKDTASSRSCSMSAGEVIDTVVEAQEAFSEVDCGVPPYELEKRLHEVLEARQQEHIRELEAALECAKHKLSEKEMEISWWRDTARVIAQHVPGPSRIFALVRFGSNHQAGQTRRLRACHEPSAEADPPVDVHTGHAKNLDSTLLLDSPSALTLDVGAISESFGLFQFTIRHSAQRKKYLFLIKKRFVVVLVVENKMALAGDLTLDLVRDSLIRQEDTIIFCLIERAKHPLNAPAYDQSYASFPGFSGSLLQYIVQQSEAMQATAGRYENPEESPFFPDNLPHSFVPPFKYPQVLHPAGTSININKIIWDMYFNQLLPLFVAEGDDGNYASTATSDLACLQALSRRIHYGKFVAEVKFRDAPHEYELAIRAKDRDALMNLLTYENVEQMVKKRVEKKAMVLGQEVSLGNDGDKQARFKVDPSVVSRLYGDWIMPFTKLVQVEYLLRRLD</sequence>
<organism evidence="11 12">
    <name type="scientific">Citrus x changshan-huyou</name>
    <dbReference type="NCBI Taxonomy" id="2935761"/>
    <lineage>
        <taxon>Eukaryota</taxon>
        <taxon>Viridiplantae</taxon>
        <taxon>Streptophyta</taxon>
        <taxon>Embryophyta</taxon>
        <taxon>Tracheophyta</taxon>
        <taxon>Spermatophyta</taxon>
        <taxon>Magnoliopsida</taxon>
        <taxon>eudicotyledons</taxon>
        <taxon>Gunneridae</taxon>
        <taxon>Pentapetalae</taxon>
        <taxon>rosids</taxon>
        <taxon>malvids</taxon>
        <taxon>Sapindales</taxon>
        <taxon>Rutaceae</taxon>
        <taxon>Aurantioideae</taxon>
        <taxon>Citrus</taxon>
    </lineage>
</organism>
<dbReference type="Pfam" id="PF01817">
    <property type="entry name" value="CM_2"/>
    <property type="match status" value="1"/>
</dbReference>
<dbReference type="GO" id="GO:0042803">
    <property type="term" value="F:protein homodimerization activity"/>
    <property type="evidence" value="ECO:0007669"/>
    <property type="project" value="UniProtKB-ARBA"/>
</dbReference>
<dbReference type="InterPro" id="IPR036263">
    <property type="entry name" value="Chorismate_II_sf"/>
</dbReference>
<evidence type="ECO:0000256" key="1">
    <source>
        <dbReference type="ARBA" id="ARBA00000824"/>
    </source>
</evidence>
<dbReference type="GO" id="GO:0004106">
    <property type="term" value="F:chorismate mutase activity"/>
    <property type="evidence" value="ECO:0007669"/>
    <property type="project" value="UniProtKB-EC"/>
</dbReference>
<evidence type="ECO:0000313" key="12">
    <source>
        <dbReference type="Proteomes" id="UP001428341"/>
    </source>
</evidence>
<keyword evidence="5" id="KW-0963">Cytoplasm</keyword>
<comment type="subcellular location">
    <subcellularLocation>
        <location evidence="2">Cytoplasm</location>
    </subcellularLocation>
</comment>
<evidence type="ECO:0000256" key="5">
    <source>
        <dbReference type="ARBA" id="ARBA00022490"/>
    </source>
</evidence>
<dbReference type="InterPro" id="IPR002701">
    <property type="entry name" value="CM_II_prokaryot"/>
</dbReference>
<dbReference type="InterPro" id="IPR037039">
    <property type="entry name" value="CM_AroQ_sf_eucaryotic"/>
</dbReference>
<evidence type="ECO:0000256" key="4">
    <source>
        <dbReference type="ARBA" id="ARBA00012404"/>
    </source>
</evidence>
<dbReference type="SUPFAM" id="SSF48600">
    <property type="entry name" value="Chorismate mutase II"/>
    <property type="match status" value="1"/>
</dbReference>
<evidence type="ECO:0000256" key="9">
    <source>
        <dbReference type="SAM" id="Coils"/>
    </source>
</evidence>
<gene>
    <name evidence="11" type="ORF">WN944_000163</name>
</gene>
<dbReference type="PROSITE" id="PS51169">
    <property type="entry name" value="CHORISMATE_MUT_3"/>
    <property type="match status" value="1"/>
</dbReference>
<evidence type="ECO:0000256" key="8">
    <source>
        <dbReference type="ARBA" id="ARBA00023235"/>
    </source>
</evidence>